<protein>
    <submittedName>
        <fullName evidence="1">Type II toxin-antitoxin system RelE/ParE family toxin</fullName>
    </submittedName>
</protein>
<dbReference type="PANTHER" id="PTHR41791:SF1">
    <property type="entry name" value="SSL7039 PROTEIN"/>
    <property type="match status" value="1"/>
</dbReference>
<accession>A0A3E0L5I9</accession>
<proteinExistence type="predicted"/>
<reference evidence="1 2" key="1">
    <citation type="submission" date="2017-10" db="EMBL/GenBank/DDBJ databases">
        <title>A large-scale comparative metagenomic study reveals the eutrophication-driven functional interactions in six Microcystis-epibionts communities.</title>
        <authorList>
            <person name="Li Q."/>
            <person name="Lin F."/>
        </authorList>
    </citation>
    <scope>NUCLEOTIDE SEQUENCE [LARGE SCALE GENOMIC DNA]</scope>
    <source>
        <strain evidence="1">TF09</strain>
    </source>
</reference>
<dbReference type="InterPro" id="IPR009241">
    <property type="entry name" value="HigB-like"/>
</dbReference>
<evidence type="ECO:0000313" key="2">
    <source>
        <dbReference type="Proteomes" id="UP000256873"/>
    </source>
</evidence>
<dbReference type="EMBL" id="QQWC01000002">
    <property type="protein sequence ID" value="REJ42656.1"/>
    <property type="molecule type" value="Genomic_DNA"/>
</dbReference>
<gene>
    <name evidence="1" type="ORF">DWQ54_06945</name>
</gene>
<dbReference type="Proteomes" id="UP000256873">
    <property type="component" value="Unassembled WGS sequence"/>
</dbReference>
<dbReference type="InterPro" id="IPR014056">
    <property type="entry name" value="TypeIITA-like_toxin_pred"/>
</dbReference>
<dbReference type="NCBIfam" id="TIGR02683">
    <property type="entry name" value="upstrm_HI1419"/>
    <property type="match status" value="1"/>
</dbReference>
<organism evidence="1 2">
    <name type="scientific">Microcystis flos-aquae TF09</name>
    <dbReference type="NCBI Taxonomy" id="2060473"/>
    <lineage>
        <taxon>Bacteria</taxon>
        <taxon>Bacillati</taxon>
        <taxon>Cyanobacteriota</taxon>
        <taxon>Cyanophyceae</taxon>
        <taxon>Oscillatoriophycideae</taxon>
        <taxon>Chroococcales</taxon>
        <taxon>Microcystaceae</taxon>
        <taxon>Microcystis</taxon>
    </lineage>
</organism>
<dbReference type="PANTHER" id="PTHR41791">
    <property type="entry name" value="SSL7039 PROTEIN"/>
    <property type="match status" value="1"/>
</dbReference>
<dbReference type="AlphaFoldDB" id="A0A3E0L5I9"/>
<evidence type="ECO:0000313" key="1">
    <source>
        <dbReference type="EMBL" id="REJ42656.1"/>
    </source>
</evidence>
<comment type="caution">
    <text evidence="1">The sequence shown here is derived from an EMBL/GenBank/DDBJ whole genome shotgun (WGS) entry which is preliminary data.</text>
</comment>
<dbReference type="PIRSF" id="PIRSF028744">
    <property type="entry name" value="Addict_mod_HI1419"/>
    <property type="match status" value="1"/>
</dbReference>
<sequence>MAAQPREIRRYVTSDGKVPFAQWLDSLRDIKAKTKIAQRLNRVNLGNLGDYKSVGAGVYELRIDYGSGYRVYFGQIGTTIILLLCGGDKKTQAKDIEIAQKYWQDYRSRENASQ</sequence>
<name>A0A3E0L5I9_9CHRO</name>
<dbReference type="Pfam" id="PF05973">
    <property type="entry name" value="Gp49"/>
    <property type="match status" value="1"/>
</dbReference>